<dbReference type="OMA" id="CGCMLEQ"/>
<accession>J3LQL8</accession>
<dbReference type="GO" id="GO:0022857">
    <property type="term" value="F:transmembrane transporter activity"/>
    <property type="evidence" value="ECO:0007669"/>
    <property type="project" value="TreeGrafter"/>
</dbReference>
<keyword evidence="1" id="KW-0813">Transport</keyword>
<reference evidence="3" key="1">
    <citation type="journal article" date="2013" name="Nat. Commun.">
        <title>Whole-genome sequencing of Oryza brachyantha reveals mechanisms underlying Oryza genome evolution.</title>
        <authorList>
            <person name="Chen J."/>
            <person name="Huang Q."/>
            <person name="Gao D."/>
            <person name="Wang J."/>
            <person name="Lang Y."/>
            <person name="Liu T."/>
            <person name="Li B."/>
            <person name="Bai Z."/>
            <person name="Luis Goicoechea J."/>
            <person name="Liang C."/>
            <person name="Chen C."/>
            <person name="Zhang W."/>
            <person name="Sun S."/>
            <person name="Liao Y."/>
            <person name="Zhang X."/>
            <person name="Yang L."/>
            <person name="Song C."/>
            <person name="Wang M."/>
            <person name="Shi J."/>
            <person name="Liu G."/>
            <person name="Liu J."/>
            <person name="Zhou H."/>
            <person name="Zhou W."/>
            <person name="Yu Q."/>
            <person name="An N."/>
            <person name="Chen Y."/>
            <person name="Cai Q."/>
            <person name="Wang B."/>
            <person name="Liu B."/>
            <person name="Min J."/>
            <person name="Huang Y."/>
            <person name="Wu H."/>
            <person name="Li Z."/>
            <person name="Zhang Y."/>
            <person name="Yin Y."/>
            <person name="Song W."/>
            <person name="Jiang J."/>
            <person name="Jackson S.A."/>
            <person name="Wing R.A."/>
            <person name="Wang J."/>
            <person name="Chen M."/>
        </authorList>
    </citation>
    <scope>NUCLEOTIDE SEQUENCE [LARGE SCALE GENOMIC DNA]</scope>
    <source>
        <strain evidence="3">cv. IRGC 101232</strain>
    </source>
</reference>
<protein>
    <recommendedName>
        <fullName evidence="5">Major facilitator superfamily (MFS) profile domain-containing protein</fullName>
    </recommendedName>
</protein>
<dbReference type="PANTHER" id="PTHR48020">
    <property type="entry name" value="PROTON MYO-INOSITOL COTRANSPORTER"/>
    <property type="match status" value="1"/>
</dbReference>
<dbReference type="eggNOG" id="KOG0254">
    <property type="taxonomic scope" value="Eukaryota"/>
</dbReference>
<sequence length="89" mass="9735">MLGLSLNRVTSGLISVAFLSLSKGNTIGRSFFLYAGIAILAWVFFFTYLPETCGCMLEQMGDLFGIPNMAGDDYRSPAPEKEKNNVDMA</sequence>
<dbReference type="HOGENOM" id="CLU_189437_0_0_1"/>
<feature type="transmembrane region" description="Helical" evidence="2">
    <location>
        <begin position="31"/>
        <end position="49"/>
    </location>
</feature>
<keyword evidence="2" id="KW-0472">Membrane</keyword>
<proteinExistence type="predicted"/>
<evidence type="ECO:0000313" key="4">
    <source>
        <dbReference type="Proteomes" id="UP000006038"/>
    </source>
</evidence>
<keyword evidence="2" id="KW-1133">Transmembrane helix</keyword>
<dbReference type="AlphaFoldDB" id="J3LQL8"/>
<keyword evidence="2" id="KW-0812">Transmembrane</keyword>
<dbReference type="EnsemblPlants" id="OB03G33440.1">
    <property type="protein sequence ID" value="OB03G33440.1"/>
    <property type="gene ID" value="OB03G33440"/>
</dbReference>
<dbReference type="GO" id="GO:0016020">
    <property type="term" value="C:membrane"/>
    <property type="evidence" value="ECO:0007669"/>
    <property type="project" value="UniProtKB-ARBA"/>
</dbReference>
<evidence type="ECO:0000256" key="2">
    <source>
        <dbReference type="SAM" id="Phobius"/>
    </source>
</evidence>
<dbReference type="Gramene" id="OB03G33440.1">
    <property type="protein sequence ID" value="OB03G33440.1"/>
    <property type="gene ID" value="OB03G33440"/>
</dbReference>
<dbReference type="PANTHER" id="PTHR48020:SF49">
    <property type="entry name" value="SUGAR TRANSPORTER"/>
    <property type="match status" value="1"/>
</dbReference>
<dbReference type="Proteomes" id="UP000006038">
    <property type="component" value="Chromosome 3"/>
</dbReference>
<name>J3LQL8_ORYBR</name>
<evidence type="ECO:0000256" key="1">
    <source>
        <dbReference type="ARBA" id="ARBA00022448"/>
    </source>
</evidence>
<dbReference type="InterPro" id="IPR050814">
    <property type="entry name" value="Myo-inositol_Transporter"/>
</dbReference>
<organism evidence="3">
    <name type="scientific">Oryza brachyantha</name>
    <name type="common">malo sina</name>
    <dbReference type="NCBI Taxonomy" id="4533"/>
    <lineage>
        <taxon>Eukaryota</taxon>
        <taxon>Viridiplantae</taxon>
        <taxon>Streptophyta</taxon>
        <taxon>Embryophyta</taxon>
        <taxon>Tracheophyta</taxon>
        <taxon>Spermatophyta</taxon>
        <taxon>Magnoliopsida</taxon>
        <taxon>Liliopsida</taxon>
        <taxon>Poales</taxon>
        <taxon>Poaceae</taxon>
        <taxon>BOP clade</taxon>
        <taxon>Oryzoideae</taxon>
        <taxon>Oryzeae</taxon>
        <taxon>Oryzinae</taxon>
        <taxon>Oryza</taxon>
    </lineage>
</organism>
<reference evidence="3" key="2">
    <citation type="submission" date="2013-04" db="UniProtKB">
        <authorList>
            <consortium name="EnsemblPlants"/>
        </authorList>
    </citation>
    <scope>IDENTIFICATION</scope>
</reference>
<keyword evidence="4" id="KW-1185">Reference proteome</keyword>
<dbReference type="Gene3D" id="1.20.1250.20">
    <property type="entry name" value="MFS general substrate transporter like domains"/>
    <property type="match status" value="1"/>
</dbReference>
<dbReference type="InterPro" id="IPR036259">
    <property type="entry name" value="MFS_trans_sf"/>
</dbReference>
<evidence type="ECO:0000313" key="3">
    <source>
        <dbReference type="EnsemblPlants" id="OB03G33440.1"/>
    </source>
</evidence>
<evidence type="ECO:0008006" key="5">
    <source>
        <dbReference type="Google" id="ProtNLM"/>
    </source>
</evidence>